<feature type="compositionally biased region" description="Polar residues" evidence="1">
    <location>
        <begin position="412"/>
        <end position="423"/>
    </location>
</feature>
<feature type="compositionally biased region" description="Polar residues" evidence="1">
    <location>
        <begin position="3263"/>
        <end position="3278"/>
    </location>
</feature>
<feature type="region of interest" description="Disordered" evidence="1">
    <location>
        <begin position="1198"/>
        <end position="1282"/>
    </location>
</feature>
<feature type="compositionally biased region" description="Low complexity" evidence="1">
    <location>
        <begin position="3669"/>
        <end position="3687"/>
    </location>
</feature>
<feature type="region of interest" description="Disordered" evidence="1">
    <location>
        <begin position="1703"/>
        <end position="1724"/>
    </location>
</feature>
<proteinExistence type="predicted"/>
<protein>
    <submittedName>
        <fullName evidence="3">Uncharacterized protein</fullName>
    </submittedName>
</protein>
<feature type="region of interest" description="Disordered" evidence="1">
    <location>
        <begin position="363"/>
        <end position="495"/>
    </location>
</feature>
<organism evidence="3 4">
    <name type="scientific">Pristionchus pacificus</name>
    <name type="common">Parasitic nematode worm</name>
    <dbReference type="NCBI Taxonomy" id="54126"/>
    <lineage>
        <taxon>Eukaryota</taxon>
        <taxon>Metazoa</taxon>
        <taxon>Ecdysozoa</taxon>
        <taxon>Nematoda</taxon>
        <taxon>Chromadorea</taxon>
        <taxon>Rhabditida</taxon>
        <taxon>Rhabditina</taxon>
        <taxon>Diplogasteromorpha</taxon>
        <taxon>Diplogasteroidea</taxon>
        <taxon>Neodiplogasteridae</taxon>
        <taxon>Pristionchus</taxon>
    </lineage>
</organism>
<feature type="compositionally biased region" description="Basic and acidic residues" evidence="1">
    <location>
        <begin position="2782"/>
        <end position="2801"/>
    </location>
</feature>
<feature type="compositionally biased region" description="Low complexity" evidence="1">
    <location>
        <begin position="3521"/>
        <end position="3532"/>
    </location>
</feature>
<feature type="chain" id="PRO_5043456043" evidence="2">
    <location>
        <begin position="20"/>
        <end position="3796"/>
    </location>
</feature>
<evidence type="ECO:0000313" key="3">
    <source>
        <dbReference type="EnsemblMetazoa" id="PPA01436.1"/>
    </source>
</evidence>
<name>A0A2A6BSD7_PRIPA</name>
<feature type="compositionally biased region" description="Low complexity" evidence="1">
    <location>
        <begin position="3711"/>
        <end position="3764"/>
    </location>
</feature>
<dbReference type="PANTHER" id="PTHR24216">
    <property type="entry name" value="PAXILLIN-RELATED"/>
    <property type="match status" value="1"/>
</dbReference>
<evidence type="ECO:0000256" key="1">
    <source>
        <dbReference type="SAM" id="MobiDB-lite"/>
    </source>
</evidence>
<evidence type="ECO:0000256" key="2">
    <source>
        <dbReference type="SAM" id="SignalP"/>
    </source>
</evidence>
<feature type="compositionally biased region" description="Low complexity" evidence="1">
    <location>
        <begin position="3626"/>
        <end position="3636"/>
    </location>
</feature>
<feature type="compositionally biased region" description="Polar residues" evidence="1">
    <location>
        <begin position="3328"/>
        <end position="3343"/>
    </location>
</feature>
<feature type="compositionally biased region" description="Low complexity" evidence="1">
    <location>
        <begin position="2731"/>
        <end position="2747"/>
    </location>
</feature>
<accession>A0A2A6BSD7</accession>
<accession>A0A8R1Y7T8</accession>
<gene>
    <name evidence="3" type="primary">WBGene00090990</name>
</gene>
<reference evidence="3" key="2">
    <citation type="submission" date="2022-06" db="UniProtKB">
        <authorList>
            <consortium name="EnsemblMetazoa"/>
        </authorList>
    </citation>
    <scope>IDENTIFICATION</scope>
    <source>
        <strain evidence="3">PS312</strain>
    </source>
</reference>
<feature type="compositionally biased region" description="Low complexity" evidence="1">
    <location>
        <begin position="3232"/>
        <end position="3243"/>
    </location>
</feature>
<feature type="compositionally biased region" description="Polar residues" evidence="1">
    <location>
        <begin position="645"/>
        <end position="655"/>
    </location>
</feature>
<feature type="region of interest" description="Disordered" evidence="1">
    <location>
        <begin position="641"/>
        <end position="825"/>
    </location>
</feature>
<feature type="compositionally biased region" description="Low complexity" evidence="1">
    <location>
        <begin position="363"/>
        <end position="409"/>
    </location>
</feature>
<feature type="compositionally biased region" description="Low complexity" evidence="1">
    <location>
        <begin position="778"/>
        <end position="800"/>
    </location>
</feature>
<dbReference type="Proteomes" id="UP000005239">
    <property type="component" value="Unassembled WGS sequence"/>
</dbReference>
<feature type="compositionally biased region" description="Low complexity" evidence="1">
    <location>
        <begin position="2659"/>
        <end position="2670"/>
    </location>
</feature>
<feature type="compositionally biased region" description="Basic and acidic residues" evidence="1">
    <location>
        <begin position="2673"/>
        <end position="2690"/>
    </location>
</feature>
<keyword evidence="4" id="KW-1185">Reference proteome</keyword>
<feature type="region of interest" description="Disordered" evidence="1">
    <location>
        <begin position="3213"/>
        <end position="3281"/>
    </location>
</feature>
<feature type="region of interest" description="Disordered" evidence="1">
    <location>
        <begin position="2500"/>
        <end position="2526"/>
    </location>
</feature>
<feature type="compositionally biased region" description="Polar residues" evidence="1">
    <location>
        <begin position="3412"/>
        <end position="3427"/>
    </location>
</feature>
<feature type="region of interest" description="Disordered" evidence="1">
    <location>
        <begin position="2641"/>
        <end position="2848"/>
    </location>
</feature>
<reference evidence="4" key="1">
    <citation type="journal article" date="2008" name="Nat. Genet.">
        <title>The Pristionchus pacificus genome provides a unique perspective on nematode lifestyle and parasitism.</title>
        <authorList>
            <person name="Dieterich C."/>
            <person name="Clifton S.W."/>
            <person name="Schuster L.N."/>
            <person name="Chinwalla A."/>
            <person name="Delehaunty K."/>
            <person name="Dinkelacker I."/>
            <person name="Fulton L."/>
            <person name="Fulton R."/>
            <person name="Godfrey J."/>
            <person name="Minx P."/>
            <person name="Mitreva M."/>
            <person name="Roeseler W."/>
            <person name="Tian H."/>
            <person name="Witte H."/>
            <person name="Yang S.P."/>
            <person name="Wilson R.K."/>
            <person name="Sommer R.J."/>
        </authorList>
    </citation>
    <scope>NUCLEOTIDE SEQUENCE [LARGE SCALE GENOMIC DNA]</scope>
    <source>
        <strain evidence="4">PS312</strain>
    </source>
</reference>
<feature type="region of interest" description="Disordered" evidence="1">
    <location>
        <begin position="565"/>
        <end position="584"/>
    </location>
</feature>
<keyword evidence="2" id="KW-0732">Signal</keyword>
<feature type="compositionally biased region" description="Low complexity" evidence="1">
    <location>
        <begin position="3297"/>
        <end position="3308"/>
    </location>
</feature>
<feature type="compositionally biased region" description="Basic and acidic residues" evidence="1">
    <location>
        <begin position="515"/>
        <end position="525"/>
    </location>
</feature>
<dbReference type="EnsemblMetazoa" id="PPA01436.1">
    <property type="protein sequence ID" value="PPA01436.1"/>
    <property type="gene ID" value="WBGene00090990"/>
</dbReference>
<feature type="compositionally biased region" description="Low complexity" evidence="1">
    <location>
        <begin position="438"/>
        <end position="483"/>
    </location>
</feature>
<feature type="compositionally biased region" description="Low complexity" evidence="1">
    <location>
        <begin position="2824"/>
        <end position="2848"/>
    </location>
</feature>
<feature type="region of interest" description="Disordered" evidence="1">
    <location>
        <begin position="507"/>
        <end position="541"/>
    </location>
</feature>
<feature type="signal peptide" evidence="2">
    <location>
        <begin position="1"/>
        <end position="19"/>
    </location>
</feature>
<feature type="compositionally biased region" description="Low complexity" evidence="1">
    <location>
        <begin position="2508"/>
        <end position="2526"/>
    </location>
</feature>
<feature type="compositionally biased region" description="Polar residues" evidence="1">
    <location>
        <begin position="3488"/>
        <end position="3502"/>
    </location>
</feature>
<feature type="compositionally biased region" description="Low complexity" evidence="1">
    <location>
        <begin position="1714"/>
        <end position="1724"/>
    </location>
</feature>
<feature type="compositionally biased region" description="Low complexity" evidence="1">
    <location>
        <begin position="661"/>
        <end position="696"/>
    </location>
</feature>
<feature type="compositionally biased region" description="Polar residues" evidence="1">
    <location>
        <begin position="3350"/>
        <end position="3364"/>
    </location>
</feature>
<feature type="compositionally biased region" description="Low complexity" evidence="1">
    <location>
        <begin position="1210"/>
        <end position="1219"/>
    </location>
</feature>
<sequence length="3796" mass="414432">MALVRRVIALAALLQSSIALVEFTNSKLYDEKDFSVQAVSIDGFCNPGCRMYVSLPDSSADVAKQIVVHDYMHDEKSLYDIATMKKKTDGQKNYFEIEMGNMNVNILNTNTKLATAPVAVWVVQKNAEMMGSSKVYDAAQLTIPADYLQAVTVMSAEPFTLQSETDGAMGLLATLSGFDAVANPPDACTSVLEQFNPRLSCNIQTRVHSPLVTIFFNDVEFFWTKTSITADVGDGELDFSGISFTASPGYIGCSGNQMYRSSLYDATSTYNYTTFNRMFDVDLNGFLNTDAAHPVTITDNTNDKEYKWSVAVGGPSTKSLSLQRTNSLDISWTRNDKNPQESFLVRVSPFNEVDVVTTMAPTTTEATTTVEPIQTSTTPELTTTDSPSTTVTTPSDDTTTTAPTSTSESILDRTTTVDATTIAASPDRTSKDSNLESTTSEPIPDTTTTEPIPETTTTIPFPVPTTTEPAPVPTITEPNPTTTISQTTSVPDRTTTVAVPEPTTAEPVATTTEYSPDRTTTDYLHDSTTPEPIPVVTTTESSPALTTTVAIPDLTTTEPIVHSTTTTLTIQSTTPEPVPLPTTTEIHDRTTTVTVPDPTTEVIPDHSTTVLLPDPTTTEPALEHTTIVLIPDLTTTVVVPDPTTSESNPDRSTTFALPGPTTTDSDLTTTEVPEPGTTTVVVPDPTTTVPIRTTTPSLPDPTITEPVPDKTTTELLPDPTTAPIVIRTTTQSDPDGSTTRSSHDSTTSDRTTVDSDPNQTTDPFPDPTKTYSDVTVPTKKPLTNSTTKKSTNASTKQTTTGHPKDIKTTTLRPLQIPTTTSSPPTTSGAARFGWTIAALLLASVLLMHFLNGFCKETHRVAVVEFTKSKLYDETDFAKAIVDINFCDVGCRIYVSVPESSAEVASQIMVHDYIHDDKSLYDISKLKKFGQKGYYDLEAFGANIMNMNPGFATAPIAVWVVRNDGDAIGAGAVYEAAALQTAPADIEIVTVMSAVPFHIETRSDGPMPVVATLTGFEAISEPADACTYVIYQLNPDPSSPTVIQANVQSPLITIFFDDVDQNFTQSVVIADVGKGKLDFSGISFAASPGFIGCNGNGLKTYHSSLYDTSSTFSYSNYERLYDVTLGSTLTTDDTHPVTINDKKNVQEYKWSSTTQPADKDITLPQTNNLDISWTRNDANLDQSFLIRLTPWNEQINPDATTAASTTEGPERTTGAETTSTTEEEPQRTTTKGAEDPDNTKTTVKPRRTTSEKPTSSTTHPKDVSTTTNKPTTTSTKLTTTSAGTGYGSTVAALTLEIRNRMGHPLILINLSFLLGCTALIEFRHSKLLDESDFVQAVHISNFCDVGCRLYASIPESSAENAKKIVVHDYINDGDPKKNLYDISQKSWFGQKGFYLVEVDNKQINILNTNKDFATAPIAVWIVRQDAPNFGDAVVYEAAHIDIAPSSFDVITIMSAEPFTLKSTTNGSTTMMFATLTGFDAIDSINGDDCERVIEQTNPEAYSDVEVGVRSPLITFLFNFVEEFNETTVALEVTVGEVDKFDLRGVSFAASPGYIGCKETISSQKTYYSSLYQQNTSFEFSDDYRWYDVTIKSVLNTDAEFPVAVKDISNDKEYVSFGAPDKANDDLILHQTNHLQIFWTRNESDFEQFFFLRITSTELLTTTTLAPVFPTLITAEAETDPTTTMPVTGWTTPEPGVNYTEITDEPTTEAHTEPASTTMPSTTTTTSGGTRIVFTLALLMQSAPALVGFTHSKLFDETDLAVQNVYIPDFCEEGCRIYASVPEASIEIAKNIMVHDYINDKDSLYDISRTKGGDQKGYHEVERGNTQLTLINNNPGFVSAPLAVWIVRSDASNLAVSKVMDAVDLNTAPESLGVVTIMGAAPFTLRSKTEGPMILVATLSGYDSMNNEEDECTNVLEQLNDQFLSNVQVSVRSPLISFFFDEMDYPDSKVSLTAEVGQVNTLDFSGISFVASPGYIGCKEKKTFRSSLYDAATTITYSSYDRLYDVSITSSLYTDEEHPVTIRDKKNGDDFSWAGNTNNENAIVQQTNVTTVEAPVRDPGLGTTEDPEASTEAAEPERTTTVADAKPTTASTSTTTTLPSTATTARWTKKHWIWWRWHRRRTTTSPPTTTGGAQSDAFIEFEHSRLYDEKDFEGIATVSVSDYCSPGCRVYVSLPQASFGVAQLIFIDAVQGARVSLLEADTMRGNQQKVPYILEEGNTQLNFVNENDNFNSAPLIVWVVREDAPNIDTAEVYDAYGTIRDSKPAGLITIMAAEPFYVTVLTYGPSFPFQAITAGFDALGEEDKCTRVIREEVPVLYEDLDADVRSPIITLDFKSGFTRVMVAAYLSDVDLDLSKTLFVTSPGYIGCAVKESDGRTKTFRSSYYTATTEYDIKTDNLTSIVLSGDINVDPDHAVRIVADDQLPIEWSGINTYPSTSLEVKELRISWTRNEDDLDQYFMIRVEPDRDLRTTTISSDEKTTIVDDDHTEKVETTTVTTRRTMPYRSATPRPSKTSVMTTSTSTTTVNPTTSGVRKARRYSFLCDYNAILKIPMSLDDSIETHMIHSLFCASFTMILLIWDGSGFTDFPQASITAKANRIIFINLLQKEKTFLFQDLKITWTRNDADLDMYFMVRIVPDLDVKTTTTVDPEERTTTEESEPIKTTTAEPEIQTTTVEQEERAKTTTSEPEVRTTTEESQPEKTTTGEPDEPVKTTTLEPEEPVKTTTTEEVEPEVKTTTLEPEPPVKTTTTLAPEEPEIKTTILEPEEPIKTTTDKDEPVKTTTLELEQHVKTTTDDSQPEHEKTTSWEPEPAKTTTKTRRTTSEKPKSSTTPYHPKSTTSIPSSTSSMTTTTSSAGYDAYVRFNNSVLIDETDIIGKDTFEVPLDCAGARKIVCRVYVSIPKSSVAIARHLEIGTRNIFNLGFLQVAAQPSSEKGTKGYWEVWDGPLPLRIINRNKNGETAPCLVWVVQTEEHVNNLLVFDAISFKYAVLNPEVDTVTVMSTEPFAVSTHTNGPMTMSVIAAGYDTVLLDGTDSCENVLEQSDPSTYQDLNLWFSGPLLTFSFDRDTYNESGIAMSAAIEEAGVFPLDKPSFISSPGYVSCEPLDDDSTRSFRSSLYDTATEYRFESESPVDLVLTAQLDVSESDAVVVEDELNAQQFTWSGNDTIYLELHTNGLTVSWNRSETQQEEYYFIRITSEPEPIFKTTTSEPELIVKTTTGEPEPVKTTTAEPEPVVKTTTAEPEPVVKTTTEEPEPVKTTTAELEPAVKTTTSEPQPVVKTTTAEPEPVVKTTTAEPEPVVKTTTAEPEPVVKTTTEEPEPVKTTTAELEPAVKTTTSEPEPVVKTTTAELEPEVKTTTAEPEPVRTTTAEPEPGVKTTTAEPEPVVKTTTAEPEPVVKTTTEESEPVKTTTAESEPVKTTTAEPQPGRTTTAEPEPVVKTTTAEPDPVVKTTTEEPEPVKTTTAELEPAVKTTTSEPEPVVKTTTAELEPEVKTTTAEPEPVRTTTAEPKPEVKTTTAEPKPVVKTTTAEPEPVVKTTTEEPEPVKTTTDEPEPAVKTTTSEPEPVVKTTTAEPEPVVMTTTEEPEPVKTTTSEPGPAVKTTTNEPEPVVKTTTAEPEPVVKTTTEEPEPVKTTTAEPEPAVKTTTSELEPVVKTTTAEPEPVMKTTTEEPEPVKTTTAEPEPEVKTTTAEPEPEKTTTAEPEPEDKTTTDEPESVVKTTTEVPEPPVRTTTNEVEPAKTSTPTTTRRTTPRTTASTHSSTLPSSTMTSSVSSTTTVTVTTSGAGYASTLLASTLLLAVIL</sequence>
<feature type="compositionally biased region" description="Low complexity" evidence="1">
    <location>
        <begin position="1262"/>
        <end position="1282"/>
    </location>
</feature>
<feature type="compositionally biased region" description="Basic and acidic residues" evidence="1">
    <location>
        <begin position="741"/>
        <end position="753"/>
    </location>
</feature>
<feature type="compositionally biased region" description="Polar residues" evidence="1">
    <location>
        <begin position="3466"/>
        <end position="3481"/>
    </location>
</feature>
<feature type="compositionally biased region" description="Low complexity" evidence="1">
    <location>
        <begin position="3607"/>
        <end position="3618"/>
    </location>
</feature>
<evidence type="ECO:0000313" key="4">
    <source>
        <dbReference type="Proteomes" id="UP000005239"/>
    </source>
</evidence>
<dbReference type="OrthoDB" id="15627at2759"/>
<feature type="compositionally biased region" description="Low complexity" evidence="1">
    <location>
        <begin position="3564"/>
        <end position="3590"/>
    </location>
</feature>
<feature type="region of interest" description="Disordered" evidence="1">
    <location>
        <begin position="3296"/>
        <end position="3764"/>
    </location>
</feature>
<feature type="compositionally biased region" description="Low complexity" evidence="1">
    <location>
        <begin position="565"/>
        <end position="575"/>
    </location>
</feature>
<feature type="compositionally biased region" description="Low complexity" evidence="1">
    <location>
        <begin position="2085"/>
        <end position="2099"/>
    </location>
</feature>
<feature type="compositionally biased region" description="Polar residues" evidence="1">
    <location>
        <begin position="3213"/>
        <end position="3224"/>
    </location>
</feature>
<feature type="compositionally biased region" description="Polar residues" evidence="1">
    <location>
        <begin position="727"/>
        <end position="736"/>
    </location>
</feature>
<feature type="region of interest" description="Disordered" evidence="1">
    <location>
        <begin position="2053"/>
        <end position="2099"/>
    </location>
</feature>
<feature type="compositionally biased region" description="Polar residues" evidence="1">
    <location>
        <begin position="484"/>
        <end position="493"/>
    </location>
</feature>
<feature type="compositionally biased region" description="Polar residues" evidence="1">
    <location>
        <begin position="3638"/>
        <end position="3653"/>
    </location>
</feature>
<feature type="compositionally biased region" description="Basic and acidic residues" evidence="1">
    <location>
        <begin position="2763"/>
        <end position="2775"/>
    </location>
</feature>
<feature type="compositionally biased region" description="Low complexity" evidence="1">
    <location>
        <begin position="3383"/>
        <end position="3394"/>
    </location>
</feature>